<comment type="similarity">
    <text evidence="6">Belongs to the methyltransferase superfamily. RlmI family.</text>
</comment>
<evidence type="ECO:0000256" key="4">
    <source>
        <dbReference type="ARBA" id="ARBA00022679"/>
    </source>
</evidence>
<dbReference type="EMBL" id="CP002959">
    <property type="protein sequence ID" value="AFM11508.1"/>
    <property type="molecule type" value="Genomic_DNA"/>
</dbReference>
<evidence type="ECO:0000256" key="3">
    <source>
        <dbReference type="ARBA" id="ARBA00022603"/>
    </source>
</evidence>
<reference evidence="9 10" key="1">
    <citation type="submission" date="2012-06" db="EMBL/GenBank/DDBJ databases">
        <title>The complete chromosome of genome of Turneriella parva DSM 21527.</title>
        <authorList>
            <consortium name="US DOE Joint Genome Institute (JGI-PGF)"/>
            <person name="Lucas S."/>
            <person name="Han J."/>
            <person name="Lapidus A."/>
            <person name="Bruce D."/>
            <person name="Goodwin L."/>
            <person name="Pitluck S."/>
            <person name="Peters L."/>
            <person name="Kyrpides N."/>
            <person name="Mavromatis K."/>
            <person name="Ivanova N."/>
            <person name="Mikhailova N."/>
            <person name="Chertkov O."/>
            <person name="Detter J.C."/>
            <person name="Tapia R."/>
            <person name="Han C."/>
            <person name="Land M."/>
            <person name="Hauser L."/>
            <person name="Markowitz V."/>
            <person name="Cheng J.-F."/>
            <person name="Hugenholtz P."/>
            <person name="Woyke T."/>
            <person name="Wu D."/>
            <person name="Gronow S."/>
            <person name="Wellnitz S."/>
            <person name="Brambilla E."/>
            <person name="Klenk H.-P."/>
            <person name="Eisen J.A."/>
        </authorList>
    </citation>
    <scope>NUCLEOTIDE SEQUENCE [LARGE SCALE GENOMIC DNA]</scope>
    <source>
        <strain evidence="10">ATCC BAA-1111 / DSM 21527 / NCTC 11395 / H</strain>
    </source>
</reference>
<dbReference type="Gene3D" id="3.30.750.80">
    <property type="entry name" value="RNA methyltransferase domain (HRMD) like"/>
    <property type="match status" value="1"/>
</dbReference>
<evidence type="ECO:0000259" key="8">
    <source>
        <dbReference type="Pfam" id="PF17785"/>
    </source>
</evidence>
<dbReference type="PANTHER" id="PTHR42873">
    <property type="entry name" value="RIBOSOMAL RNA LARGE SUBUNIT METHYLTRANSFERASE"/>
    <property type="match status" value="1"/>
</dbReference>
<feature type="domain" description="S-adenosylmethionine-dependent methyltransferase" evidence="7">
    <location>
        <begin position="156"/>
        <end position="353"/>
    </location>
</feature>
<dbReference type="InterPro" id="IPR036974">
    <property type="entry name" value="PUA_sf"/>
</dbReference>
<dbReference type="InterPro" id="IPR019614">
    <property type="entry name" value="SAM-dep_methyl-trfase"/>
</dbReference>
<dbReference type="STRING" id="869212.Turpa_0857"/>
<keyword evidence="2" id="KW-0963">Cytoplasm</keyword>
<evidence type="ECO:0000256" key="6">
    <source>
        <dbReference type="ARBA" id="ARBA00038091"/>
    </source>
</evidence>
<dbReference type="SUPFAM" id="SSF88697">
    <property type="entry name" value="PUA domain-like"/>
    <property type="match status" value="1"/>
</dbReference>
<evidence type="ECO:0000259" key="7">
    <source>
        <dbReference type="Pfam" id="PF10672"/>
    </source>
</evidence>
<keyword evidence="4 9" id="KW-0808">Transferase</keyword>
<dbReference type="CDD" id="cd11572">
    <property type="entry name" value="RlmI_M_like"/>
    <property type="match status" value="1"/>
</dbReference>
<dbReference type="CDD" id="cd02440">
    <property type="entry name" value="AdoMet_MTases"/>
    <property type="match status" value="1"/>
</dbReference>
<dbReference type="Gene3D" id="2.30.130.10">
    <property type="entry name" value="PUA domain"/>
    <property type="match status" value="1"/>
</dbReference>
<dbReference type="Gene3D" id="3.40.50.150">
    <property type="entry name" value="Vaccinia Virus protein VP39"/>
    <property type="match status" value="1"/>
</dbReference>
<evidence type="ECO:0000256" key="5">
    <source>
        <dbReference type="ARBA" id="ARBA00022691"/>
    </source>
</evidence>
<keyword evidence="3 9" id="KW-0489">Methyltransferase</keyword>
<dbReference type="EC" id="2.1.1.-" evidence="9"/>
<keyword evidence="10" id="KW-1185">Reference proteome</keyword>
<dbReference type="InterPro" id="IPR015947">
    <property type="entry name" value="PUA-like_sf"/>
</dbReference>
<dbReference type="PANTHER" id="PTHR42873:SF1">
    <property type="entry name" value="S-ADENOSYLMETHIONINE-DEPENDENT METHYLTRANSFERASE DOMAIN-CONTAINING PROTEIN"/>
    <property type="match status" value="1"/>
</dbReference>
<dbReference type="Pfam" id="PF17785">
    <property type="entry name" value="PUA_3"/>
    <property type="match status" value="1"/>
</dbReference>
<accession>I4B2K1</accession>
<evidence type="ECO:0000313" key="9">
    <source>
        <dbReference type="EMBL" id="AFM11508.1"/>
    </source>
</evidence>
<evidence type="ECO:0000313" key="10">
    <source>
        <dbReference type="Proteomes" id="UP000006048"/>
    </source>
</evidence>
<dbReference type="SUPFAM" id="SSF53335">
    <property type="entry name" value="S-adenosyl-L-methionine-dependent methyltransferases"/>
    <property type="match status" value="1"/>
</dbReference>
<sequence>MLKIKLTRNLRRSILRGHPWVYKEAIAQPPKVESAQLVSVLDLKGEELGWAMYDPHGPLSLRMVSLEKKPPNAAFFEQQLLRAAQLRRDLNLTDTTAYRLINGEGDLLPGLVCDIYGSTSLTTSGSTAVVQFDGRGPSEFYNKDQIAGWISKATGVKSVVEKFRRNTEGGLSLLAGSPTASVIEVTENGVKFKVDIEHGQKTGFFLDQRDNRQYVRAISRGKSVLNLFSYTGGFSVYAGLGGATRVASLDVAEGAVRSAEANWALNGLPPGQHEGLAVDVFDYLTNATEKWDHVIVDPPSMGHSEEQKERAVKKYTDLFAASVKLVKTGGQLSLCSCSSHISFEDFFEIIREAMSQARRRGQILRVSGQGPDHPFLHSSHEQRYLKFVHLVLV</sequence>
<dbReference type="CDD" id="cd21153">
    <property type="entry name" value="PUA_RlmI"/>
    <property type="match status" value="1"/>
</dbReference>
<dbReference type="GO" id="GO:0032259">
    <property type="term" value="P:methylation"/>
    <property type="evidence" value="ECO:0007669"/>
    <property type="project" value="UniProtKB-KW"/>
</dbReference>
<comment type="subcellular location">
    <subcellularLocation>
        <location evidence="1">Cytoplasm</location>
    </subcellularLocation>
</comment>
<dbReference type="PATRIC" id="fig|869212.3.peg.829"/>
<proteinExistence type="inferred from homology"/>
<dbReference type="GO" id="GO:0003723">
    <property type="term" value="F:RNA binding"/>
    <property type="evidence" value="ECO:0007669"/>
    <property type="project" value="InterPro"/>
</dbReference>
<evidence type="ECO:0000256" key="2">
    <source>
        <dbReference type="ARBA" id="ARBA00022490"/>
    </source>
</evidence>
<feature type="domain" description="RlmI-like PUA" evidence="8">
    <location>
        <begin position="4"/>
        <end position="65"/>
    </location>
</feature>
<dbReference type="GO" id="GO:0008168">
    <property type="term" value="F:methyltransferase activity"/>
    <property type="evidence" value="ECO:0007669"/>
    <property type="project" value="UniProtKB-KW"/>
</dbReference>
<dbReference type="RefSeq" id="WP_014802026.1">
    <property type="nucleotide sequence ID" value="NC_018020.1"/>
</dbReference>
<organism evidence="9 10">
    <name type="scientific">Turneriella parva (strain ATCC BAA-1111 / DSM 21527 / NCTC 11395 / H)</name>
    <name type="common">Leptospira parva</name>
    <dbReference type="NCBI Taxonomy" id="869212"/>
    <lineage>
        <taxon>Bacteria</taxon>
        <taxon>Pseudomonadati</taxon>
        <taxon>Spirochaetota</taxon>
        <taxon>Spirochaetia</taxon>
        <taxon>Leptospirales</taxon>
        <taxon>Leptospiraceae</taxon>
        <taxon>Turneriella</taxon>
    </lineage>
</organism>
<name>I4B2K1_TURPD</name>
<gene>
    <name evidence="9" type="ordered locus">Turpa_0857</name>
</gene>
<dbReference type="InterPro" id="IPR041532">
    <property type="entry name" value="RlmI-like_PUA"/>
</dbReference>
<protein>
    <submittedName>
        <fullName evidence="9">SAM-dependent methyltransferase</fullName>
        <ecNumber evidence="9">2.1.1.-</ecNumber>
    </submittedName>
</protein>
<dbReference type="KEGG" id="tpx:Turpa_0857"/>
<dbReference type="OrthoDB" id="9805492at2"/>
<dbReference type="AlphaFoldDB" id="I4B2K1"/>
<dbReference type="HOGENOM" id="CLU_014042_0_0_12"/>
<keyword evidence="5" id="KW-0949">S-adenosyl-L-methionine</keyword>
<dbReference type="Proteomes" id="UP000006048">
    <property type="component" value="Chromosome"/>
</dbReference>
<dbReference type="InterPro" id="IPR029063">
    <property type="entry name" value="SAM-dependent_MTases_sf"/>
</dbReference>
<dbReference type="GO" id="GO:0005737">
    <property type="term" value="C:cytoplasm"/>
    <property type="evidence" value="ECO:0007669"/>
    <property type="project" value="UniProtKB-SubCell"/>
</dbReference>
<evidence type="ECO:0000256" key="1">
    <source>
        <dbReference type="ARBA" id="ARBA00004496"/>
    </source>
</evidence>
<dbReference type="Pfam" id="PF10672">
    <property type="entry name" value="Methyltrans_SAM"/>
    <property type="match status" value="1"/>
</dbReference>